<organism evidence="1">
    <name type="scientific">Oikopleura dioica</name>
    <name type="common">Tunicate</name>
    <dbReference type="NCBI Taxonomy" id="34765"/>
    <lineage>
        <taxon>Eukaryota</taxon>
        <taxon>Metazoa</taxon>
        <taxon>Chordata</taxon>
        <taxon>Tunicata</taxon>
        <taxon>Appendicularia</taxon>
        <taxon>Copelata</taxon>
        <taxon>Oikopleuridae</taxon>
        <taxon>Oikopleura</taxon>
    </lineage>
</organism>
<dbReference type="InParanoid" id="E4X2I4"/>
<sequence>MARSDEECAVIHSTSGAYLAKNCGIKRTFFCQYEAPLRGCQKFKFATVFTELGDFAGIYERGMRSQMYIYRCLN</sequence>
<evidence type="ECO:0000313" key="1">
    <source>
        <dbReference type="EMBL" id="CBY17837.1"/>
    </source>
</evidence>
<evidence type="ECO:0000313" key="2">
    <source>
        <dbReference type="Proteomes" id="UP000001307"/>
    </source>
</evidence>
<keyword evidence="2" id="KW-1185">Reference proteome</keyword>
<reference evidence="1" key="1">
    <citation type="journal article" date="2010" name="Science">
        <title>Plasticity of animal genome architecture unmasked by rapid evolution of a pelagic tunicate.</title>
        <authorList>
            <person name="Denoeud F."/>
            <person name="Henriet S."/>
            <person name="Mungpakdee S."/>
            <person name="Aury J.M."/>
            <person name="Da Silva C."/>
            <person name="Brinkmann H."/>
            <person name="Mikhaleva J."/>
            <person name="Olsen L.C."/>
            <person name="Jubin C."/>
            <person name="Canestro C."/>
            <person name="Bouquet J.M."/>
            <person name="Danks G."/>
            <person name="Poulain J."/>
            <person name="Campsteijn C."/>
            <person name="Adamski M."/>
            <person name="Cross I."/>
            <person name="Yadetie F."/>
            <person name="Muffato M."/>
            <person name="Louis A."/>
            <person name="Butcher S."/>
            <person name="Tsagkogeorga G."/>
            <person name="Konrad A."/>
            <person name="Singh S."/>
            <person name="Jensen M.F."/>
            <person name="Cong E.H."/>
            <person name="Eikeseth-Otteraa H."/>
            <person name="Noel B."/>
            <person name="Anthouard V."/>
            <person name="Porcel B.M."/>
            <person name="Kachouri-Lafond R."/>
            <person name="Nishino A."/>
            <person name="Ugolini M."/>
            <person name="Chourrout P."/>
            <person name="Nishida H."/>
            <person name="Aasland R."/>
            <person name="Huzurbazar S."/>
            <person name="Westhof E."/>
            <person name="Delsuc F."/>
            <person name="Lehrach H."/>
            <person name="Reinhardt R."/>
            <person name="Weissenbach J."/>
            <person name="Roy S.W."/>
            <person name="Artiguenave F."/>
            <person name="Postlethwait J.H."/>
            <person name="Manak J.R."/>
            <person name="Thompson E.M."/>
            <person name="Jaillon O."/>
            <person name="Du Pasquier L."/>
            <person name="Boudinot P."/>
            <person name="Liberles D.A."/>
            <person name="Volff J.N."/>
            <person name="Philippe H."/>
            <person name="Lenhard B."/>
            <person name="Roest Crollius H."/>
            <person name="Wincker P."/>
            <person name="Chourrout D."/>
        </authorList>
    </citation>
    <scope>NUCLEOTIDE SEQUENCE [LARGE SCALE GENOMIC DNA]</scope>
</reference>
<name>E4X2I4_OIKDI</name>
<dbReference type="Proteomes" id="UP000001307">
    <property type="component" value="Unassembled WGS sequence"/>
</dbReference>
<dbReference type="AlphaFoldDB" id="E4X2I4"/>
<accession>E4X2I4</accession>
<protein>
    <submittedName>
        <fullName evidence="1">Uncharacterized protein</fullName>
    </submittedName>
</protein>
<dbReference type="EMBL" id="FN653023">
    <property type="protein sequence ID" value="CBY17837.1"/>
    <property type="molecule type" value="Genomic_DNA"/>
</dbReference>
<gene>
    <name evidence="1" type="ORF">GSOID_T00017459001</name>
</gene>
<proteinExistence type="predicted"/>